<sequence length="180" mass="18131">MGHANRHRKPSSTARRVRATGVVAGVAVLPLCFATPASAAPAAAPTADGDRMAVVGPLLDFFYFGSSIGAPVFCGAVSASLGSGFQEFGAVEQGNLLVDGIDQGCAAFSEQGTAFVEQGKAAQAPYAQQVNPALNPVIEQFATAVGDFGATFEPALAPFGPTVAGSGNTIRFLLGTTPEG</sequence>
<feature type="chain" id="PRO_5045941001" evidence="1">
    <location>
        <begin position="40"/>
        <end position="180"/>
    </location>
</feature>
<accession>A0ABN1GRT9</accession>
<organism evidence="2 3">
    <name type="scientific">Sporichthya brevicatena</name>
    <dbReference type="NCBI Taxonomy" id="171442"/>
    <lineage>
        <taxon>Bacteria</taxon>
        <taxon>Bacillati</taxon>
        <taxon>Actinomycetota</taxon>
        <taxon>Actinomycetes</taxon>
        <taxon>Sporichthyales</taxon>
        <taxon>Sporichthyaceae</taxon>
        <taxon>Sporichthya</taxon>
    </lineage>
</organism>
<evidence type="ECO:0000313" key="2">
    <source>
        <dbReference type="EMBL" id="GAA0617586.1"/>
    </source>
</evidence>
<evidence type="ECO:0000313" key="3">
    <source>
        <dbReference type="Proteomes" id="UP001500957"/>
    </source>
</evidence>
<proteinExistence type="predicted"/>
<keyword evidence="1" id="KW-0732">Signal</keyword>
<comment type="caution">
    <text evidence="2">The sequence shown here is derived from an EMBL/GenBank/DDBJ whole genome shotgun (WGS) entry which is preliminary data.</text>
</comment>
<dbReference type="RefSeq" id="WP_344604163.1">
    <property type="nucleotide sequence ID" value="NZ_BAAAHE010000014.1"/>
</dbReference>
<reference evidence="2 3" key="1">
    <citation type="journal article" date="2019" name="Int. J. Syst. Evol. Microbiol.">
        <title>The Global Catalogue of Microorganisms (GCM) 10K type strain sequencing project: providing services to taxonomists for standard genome sequencing and annotation.</title>
        <authorList>
            <consortium name="The Broad Institute Genomics Platform"/>
            <consortium name="The Broad Institute Genome Sequencing Center for Infectious Disease"/>
            <person name="Wu L."/>
            <person name="Ma J."/>
        </authorList>
    </citation>
    <scope>NUCLEOTIDE SEQUENCE [LARGE SCALE GENOMIC DNA]</scope>
    <source>
        <strain evidence="2 3">JCM 10671</strain>
    </source>
</reference>
<name>A0ABN1GRT9_9ACTN</name>
<dbReference type="Proteomes" id="UP001500957">
    <property type="component" value="Unassembled WGS sequence"/>
</dbReference>
<feature type="signal peptide" evidence="1">
    <location>
        <begin position="1"/>
        <end position="39"/>
    </location>
</feature>
<keyword evidence="3" id="KW-1185">Reference proteome</keyword>
<evidence type="ECO:0000256" key="1">
    <source>
        <dbReference type="SAM" id="SignalP"/>
    </source>
</evidence>
<protein>
    <submittedName>
        <fullName evidence="2">Uncharacterized protein</fullName>
    </submittedName>
</protein>
<dbReference type="EMBL" id="BAAAHE010000014">
    <property type="protein sequence ID" value="GAA0617586.1"/>
    <property type="molecule type" value="Genomic_DNA"/>
</dbReference>
<gene>
    <name evidence="2" type="ORF">GCM10009547_19820</name>
</gene>